<feature type="domain" description="Glycosyl hydrolase family 13 catalytic" evidence="3">
    <location>
        <begin position="165"/>
        <end position="570"/>
    </location>
</feature>
<reference evidence="4 5" key="1">
    <citation type="submission" date="2010-08" db="EMBL/GenBank/DDBJ databases">
        <authorList>
            <person name="Harkins D.M."/>
            <person name="Madupu R."/>
            <person name="Durkin A.S."/>
            <person name="Torralba M."/>
            <person name="Methe B."/>
            <person name="Sutton G.G."/>
            <person name="Nelson K.E."/>
        </authorList>
    </citation>
    <scope>NUCLEOTIDE SEQUENCE [LARGE SCALE GENOMIC DNA]</scope>
    <source>
        <strain evidence="4 5">DSM 17678</strain>
    </source>
</reference>
<dbReference type="Pfam" id="PF00128">
    <property type="entry name" value="Alpha-amylase"/>
    <property type="match status" value="1"/>
</dbReference>
<dbReference type="EMBL" id="ADGQ01000057">
    <property type="protein sequence ID" value="EFM64541.1"/>
    <property type="molecule type" value="Genomic_DNA"/>
</dbReference>
<comment type="caution">
    <text evidence="4">The sequence shown here is derived from an EMBL/GenBank/DDBJ whole genome shotgun (WGS) entry which is preliminary data.</text>
</comment>
<dbReference type="AlphaFoldDB" id="E0E3H7"/>
<dbReference type="GO" id="GO:0005975">
    <property type="term" value="P:carbohydrate metabolic process"/>
    <property type="evidence" value="ECO:0007669"/>
    <property type="project" value="InterPro"/>
</dbReference>
<dbReference type="SMART" id="SM00642">
    <property type="entry name" value="Aamy"/>
    <property type="match status" value="1"/>
</dbReference>
<dbReference type="Proteomes" id="UP000003244">
    <property type="component" value="Unassembled WGS sequence"/>
</dbReference>
<dbReference type="STRING" id="596315.HMPREF0634_0471"/>
<protein>
    <submittedName>
        <fullName evidence="4">Alpha amylase, catalytic domain protein</fullName>
    </submittedName>
</protein>
<evidence type="ECO:0000256" key="2">
    <source>
        <dbReference type="ARBA" id="ARBA00023295"/>
    </source>
</evidence>
<sequence length="647" mass="75063">MEQIRKVIYKQERHRRPLGGVKNNEKISVSIYIHESVDCKSLDFVYLNDKYPDQLNRIVMTKSNQNKGGASYICSQEYQTLATNLYNKEHHDCNEYIKYSVDLGPLETGLYFYYFQLNYNDGTSKNISKINYLPEITDNLICWQLTVYDADFSTPDWIKGGIIYQIFPDRFKRSPSYTAPRAINEEERTIRNDWGGRPQSGLDTPNYSAKDFFMGNLDGIRESCSYLEGLNVDLVYLNPIVESSENHRYSTADYKNVDPYLGTIDSFKDLCADLKKSNIKVVLDGVFSHTGSDSIYFNRYGRYPSLGAYQSMESPYYPWFKFIEYPDKYASWWGFDNLPELIKENEDYTNYICNQEDGVLKYWQDLGAGGWRLDVADELPDVFIDNLRKSIKATDPDALIIGEVWEDATNKFSYGVKRRYLLGEQLDSVMNYPWRTAIIDLLKGQDTLLFKNRIMDIISNYPQPALDTLMNLLSTHDTPRITTSLVLDADNFKHENKLGYKLPQALYNRAIELEKFASFIQFTLPGIPSLYYGDENGMEGFSDPFNRYCFMEEDRNQDIYDHYKALTAFRADYRNSFKTGFKFGFARENLICYYRNDIACIINLGFKPALVEEILHGEKIFGNKDVHVTSYGLVVGARSYTAMKLDR</sequence>
<dbReference type="PANTHER" id="PTHR10357:SF210">
    <property type="entry name" value="MALTODEXTRIN GLUCOSIDASE"/>
    <property type="match status" value="1"/>
</dbReference>
<keyword evidence="5" id="KW-1185">Reference proteome</keyword>
<dbReference type="RefSeq" id="WP_007789849.1">
    <property type="nucleotide sequence ID" value="NZ_ADGQ01000057.1"/>
</dbReference>
<gene>
    <name evidence="4" type="ORF">HMPREF0634_0471</name>
</gene>
<dbReference type="GeneID" id="84800816"/>
<evidence type="ECO:0000256" key="1">
    <source>
        <dbReference type="ARBA" id="ARBA00022801"/>
    </source>
</evidence>
<dbReference type="Gene3D" id="3.20.20.80">
    <property type="entry name" value="Glycosidases"/>
    <property type="match status" value="1"/>
</dbReference>
<accession>E0E3H7</accession>
<proteinExistence type="predicted"/>
<evidence type="ECO:0000313" key="4">
    <source>
        <dbReference type="EMBL" id="EFM64541.1"/>
    </source>
</evidence>
<name>E0E3H7_9FIRM</name>
<dbReference type="SUPFAM" id="SSF51445">
    <property type="entry name" value="(Trans)glycosidases"/>
    <property type="match status" value="1"/>
</dbReference>
<dbReference type="InterPro" id="IPR045857">
    <property type="entry name" value="O16G_dom_2"/>
</dbReference>
<dbReference type="Gene3D" id="3.90.400.10">
    <property type="entry name" value="Oligo-1,6-glucosidase, Domain 2"/>
    <property type="match status" value="1"/>
</dbReference>
<dbReference type="CDD" id="cd11338">
    <property type="entry name" value="AmyAc_CMD"/>
    <property type="match status" value="1"/>
</dbReference>
<keyword evidence="1" id="KW-0378">Hydrolase</keyword>
<evidence type="ECO:0000259" key="3">
    <source>
        <dbReference type="SMART" id="SM00642"/>
    </source>
</evidence>
<dbReference type="eggNOG" id="COG0366">
    <property type="taxonomic scope" value="Bacteria"/>
</dbReference>
<organism evidence="4 5">
    <name type="scientific">Peptostreptococcus stomatis DSM 17678</name>
    <dbReference type="NCBI Taxonomy" id="596315"/>
    <lineage>
        <taxon>Bacteria</taxon>
        <taxon>Bacillati</taxon>
        <taxon>Bacillota</taxon>
        <taxon>Clostridia</taxon>
        <taxon>Peptostreptococcales</taxon>
        <taxon>Peptostreptococcaceae</taxon>
        <taxon>Peptostreptococcus</taxon>
    </lineage>
</organism>
<keyword evidence="2" id="KW-0326">Glycosidase</keyword>
<dbReference type="InterPro" id="IPR006047">
    <property type="entry name" value="GH13_cat_dom"/>
</dbReference>
<dbReference type="GO" id="GO:0016798">
    <property type="term" value="F:hydrolase activity, acting on glycosyl bonds"/>
    <property type="evidence" value="ECO:0007669"/>
    <property type="project" value="UniProtKB-KW"/>
</dbReference>
<dbReference type="InterPro" id="IPR017853">
    <property type="entry name" value="GH"/>
</dbReference>
<dbReference type="OrthoDB" id="9805159at2"/>
<evidence type="ECO:0000313" key="5">
    <source>
        <dbReference type="Proteomes" id="UP000003244"/>
    </source>
</evidence>
<dbReference type="PANTHER" id="PTHR10357">
    <property type="entry name" value="ALPHA-AMYLASE FAMILY MEMBER"/>
    <property type="match status" value="1"/>
</dbReference>